<sequence length="212" mass="24469">MKIWKNYLLNLAVLGLLSCVLVFLTDKYILTSVFFTRNGQYLSGIPEQELRVYDMIQKWIYLSAVTYLLSRILIVTLILYTALYLSEVSVSFKNVLGTVILAEYIFLIPAVFKFFHFYLAGSDFTLQAWHLYYPLSAMQLVGSVPADWHYSLQTLNLFEVLYWFLLAAGIRRIAGLSYDESLKVVVKSYLPALLIWVSLFTFLTIIYFPATS</sequence>
<gene>
    <name evidence="2" type="ORF">IDJ76_18750</name>
</gene>
<reference evidence="2" key="1">
    <citation type="submission" date="2020-09" db="EMBL/GenBank/DDBJ databases">
        <title>Novel species of Mucilaginibacter isolated from a glacier on the Tibetan Plateau.</title>
        <authorList>
            <person name="Liu Q."/>
            <person name="Xin Y.-H."/>
        </authorList>
    </citation>
    <scope>NUCLEOTIDE SEQUENCE</scope>
    <source>
        <strain evidence="2">ZB1P21</strain>
    </source>
</reference>
<dbReference type="AlphaFoldDB" id="A0A926NUW1"/>
<comment type="caution">
    <text evidence="2">The sequence shown here is derived from an EMBL/GenBank/DDBJ whole genome shotgun (WGS) entry which is preliminary data.</text>
</comment>
<evidence type="ECO:0000313" key="2">
    <source>
        <dbReference type="EMBL" id="MBD1395150.1"/>
    </source>
</evidence>
<accession>A0A926NUW1</accession>
<name>A0A926NUW1_9SPHI</name>
<keyword evidence="1" id="KW-1133">Transmembrane helix</keyword>
<feature type="transmembrane region" description="Helical" evidence="1">
    <location>
        <begin position="59"/>
        <end position="83"/>
    </location>
</feature>
<organism evidence="2 3">
    <name type="scientific">Mucilaginibacter glaciei</name>
    <dbReference type="NCBI Taxonomy" id="2772109"/>
    <lineage>
        <taxon>Bacteria</taxon>
        <taxon>Pseudomonadati</taxon>
        <taxon>Bacteroidota</taxon>
        <taxon>Sphingobacteriia</taxon>
        <taxon>Sphingobacteriales</taxon>
        <taxon>Sphingobacteriaceae</taxon>
        <taxon>Mucilaginibacter</taxon>
    </lineage>
</organism>
<proteinExistence type="predicted"/>
<feature type="transmembrane region" description="Helical" evidence="1">
    <location>
        <begin position="7"/>
        <end position="25"/>
    </location>
</feature>
<evidence type="ECO:0008006" key="4">
    <source>
        <dbReference type="Google" id="ProtNLM"/>
    </source>
</evidence>
<feature type="transmembrane region" description="Helical" evidence="1">
    <location>
        <begin position="95"/>
        <end position="119"/>
    </location>
</feature>
<dbReference type="Proteomes" id="UP000619078">
    <property type="component" value="Unassembled WGS sequence"/>
</dbReference>
<dbReference type="RefSeq" id="WP_191165492.1">
    <property type="nucleotide sequence ID" value="NZ_JACWMX010000009.1"/>
</dbReference>
<feature type="transmembrane region" description="Helical" evidence="1">
    <location>
        <begin position="190"/>
        <end position="210"/>
    </location>
</feature>
<dbReference type="EMBL" id="JACWMX010000009">
    <property type="protein sequence ID" value="MBD1395150.1"/>
    <property type="molecule type" value="Genomic_DNA"/>
</dbReference>
<evidence type="ECO:0000313" key="3">
    <source>
        <dbReference type="Proteomes" id="UP000619078"/>
    </source>
</evidence>
<dbReference type="PROSITE" id="PS51257">
    <property type="entry name" value="PROKAR_LIPOPROTEIN"/>
    <property type="match status" value="1"/>
</dbReference>
<evidence type="ECO:0000256" key="1">
    <source>
        <dbReference type="SAM" id="Phobius"/>
    </source>
</evidence>
<keyword evidence="1" id="KW-0472">Membrane</keyword>
<keyword evidence="3" id="KW-1185">Reference proteome</keyword>
<protein>
    <recommendedName>
        <fullName evidence="4">Yip1 domain-containing protein</fullName>
    </recommendedName>
</protein>
<keyword evidence="1" id="KW-0812">Transmembrane</keyword>